<feature type="region of interest" description="Disordered" evidence="1">
    <location>
        <begin position="890"/>
        <end position="925"/>
    </location>
</feature>
<dbReference type="Pfam" id="PF20014">
    <property type="entry name" value="GAP1-M"/>
    <property type="match status" value="1"/>
</dbReference>
<evidence type="ECO:0000313" key="4">
    <source>
        <dbReference type="EMBL" id="KAB1660079.1"/>
    </source>
</evidence>
<dbReference type="OrthoDB" id="3250392at2"/>
<feature type="domain" description="GTPase-associated protein 1 N-terminal" evidence="2">
    <location>
        <begin position="10"/>
        <end position="148"/>
    </location>
</feature>
<proteinExistence type="predicted"/>
<dbReference type="EMBL" id="WBJZ01000004">
    <property type="protein sequence ID" value="KAB1660079.1"/>
    <property type="molecule type" value="Genomic_DNA"/>
</dbReference>
<evidence type="ECO:0000259" key="3">
    <source>
        <dbReference type="Pfam" id="PF20014"/>
    </source>
</evidence>
<dbReference type="AlphaFoldDB" id="A0A7J5BZI9"/>
<dbReference type="Pfam" id="PF20013">
    <property type="entry name" value="GAP1-N2"/>
    <property type="match status" value="1"/>
</dbReference>
<evidence type="ECO:0000259" key="2">
    <source>
        <dbReference type="Pfam" id="PF20013"/>
    </source>
</evidence>
<keyword evidence="5" id="KW-1185">Reference proteome</keyword>
<dbReference type="InterPro" id="IPR045402">
    <property type="entry name" value="GAP1-N2"/>
</dbReference>
<dbReference type="InterPro" id="IPR045401">
    <property type="entry name" value="GAP1-M"/>
</dbReference>
<feature type="compositionally biased region" description="Pro residues" evidence="1">
    <location>
        <begin position="492"/>
        <end position="506"/>
    </location>
</feature>
<gene>
    <name evidence="4" type="ORF">F8O01_03895</name>
</gene>
<dbReference type="Proteomes" id="UP000467240">
    <property type="component" value="Unassembled WGS sequence"/>
</dbReference>
<organism evidence="4 5">
    <name type="scientific">Pseudoclavibacter chungangensis</name>
    <dbReference type="NCBI Taxonomy" id="587635"/>
    <lineage>
        <taxon>Bacteria</taxon>
        <taxon>Bacillati</taxon>
        <taxon>Actinomycetota</taxon>
        <taxon>Actinomycetes</taxon>
        <taxon>Micrococcales</taxon>
        <taxon>Microbacteriaceae</taxon>
        <taxon>Pseudoclavibacter</taxon>
    </lineage>
</organism>
<dbReference type="RefSeq" id="WP_158039575.1">
    <property type="nucleotide sequence ID" value="NZ_JACCFV010000001.1"/>
</dbReference>
<sequence>MDREIAAPRWAQLTYASFDRGDGAGGWQVKESRGGVEPGEMESISALFVTAFDSHAPLPEYPTPSDIAVQPRRFAYLLVRQTGPDGSFTGVVGEYIHAVQAGSDSTGRPGNVFTHAVLDRRPTDPAPQVRPIELWRSFDLLTPYGADQVLGAFLPDGDYPEAAGMVGLDMVVDFLFDPETWRIGVLSVLLDALDEAMRGGRRVLLVSPSADQAALWIASLSRLMPSSTARAVSFSVYERAARLASVWERGTLIASIPVEDLAALDEDDLARWIVVRDGETPALGQAGHSPHRTTLGSEIAPTDWSQLAQEVLLERETAEAALRELDDVAARVGDMGLPLLWPLAVAALRVDIGDGSLARAIAVSQLPGAALGDEVLLETLVAAAEAETGLGGSAATAWTALERLDPTTPAFVRDVATAGYLALALDDDSWLALPGGAPLPAEPVVAALAIRAVAVLERRLGDEVEPTVLLRLAETATRAGLLDAATDLAPSPALPAEPGGTPPAGDPAPASDGAAAIVDRAIARTLVPGLLVGAAEPLGAELPRLGDARVVHGPVFRAVDAHPSAARVPADALLSPAAVEWMLEHGPSPRLLDAIAATAVGDPAPVLALGASDRACLLRLADREGATSATVASAVLVRLATHGSWSADPELARITGRELWQAHPLLAIETAFPGALPAELLERPLACADASRELNDLALAVARRGTPTQEVVTAVARAWAQAATRSSIPAGNEQNVRTVVSRLVGRHDMLAMRVFGPLLVDAAITLATSDVAGEDWTVSELTALRASLATPELVEAALAVQTARSDAPDVALHRAAGLVAIAIVDAGSVPDVALPAQTVQLVDATDLDDVRLLDAVLDEVLPRVTSEPGLLASAVAEHLAEVSRSTGVERTVRSWLRSRPADSRPRATSTDAKTGSSARTDPKEN</sequence>
<comment type="caution">
    <text evidence="4">The sequence shown here is derived from an EMBL/GenBank/DDBJ whole genome shotgun (WGS) entry which is preliminary data.</text>
</comment>
<reference evidence="4 5" key="1">
    <citation type="submission" date="2019-09" db="EMBL/GenBank/DDBJ databases">
        <title>Phylogeny of genus Pseudoclavibacter and closely related genus.</title>
        <authorList>
            <person name="Li Y."/>
        </authorList>
    </citation>
    <scope>NUCLEOTIDE SEQUENCE [LARGE SCALE GENOMIC DNA]</scope>
    <source>
        <strain evidence="4 5">DSM 23821</strain>
    </source>
</reference>
<protein>
    <submittedName>
        <fullName evidence="4">Uncharacterized protein</fullName>
    </submittedName>
</protein>
<evidence type="ECO:0000313" key="5">
    <source>
        <dbReference type="Proteomes" id="UP000467240"/>
    </source>
</evidence>
<name>A0A7J5BZI9_9MICO</name>
<evidence type="ECO:0000256" key="1">
    <source>
        <dbReference type="SAM" id="MobiDB-lite"/>
    </source>
</evidence>
<feature type="compositionally biased region" description="Polar residues" evidence="1">
    <location>
        <begin position="906"/>
        <end position="919"/>
    </location>
</feature>
<feature type="region of interest" description="Disordered" evidence="1">
    <location>
        <begin position="488"/>
        <end position="512"/>
    </location>
</feature>
<accession>A0A7J5BZI9</accession>
<feature type="domain" description="GTPase-associated protein 1 middle" evidence="3">
    <location>
        <begin position="184"/>
        <end position="244"/>
    </location>
</feature>